<dbReference type="Proteomes" id="UP001152795">
    <property type="component" value="Unassembled WGS sequence"/>
</dbReference>
<dbReference type="EMBL" id="CACRXK020002969">
    <property type="protein sequence ID" value="CAB3996884.1"/>
    <property type="molecule type" value="Genomic_DNA"/>
</dbReference>
<dbReference type="SUPFAM" id="SSF56349">
    <property type="entry name" value="DNA breaking-rejoining enzymes"/>
    <property type="match status" value="1"/>
</dbReference>
<dbReference type="AlphaFoldDB" id="A0A6S7GTY4"/>
<protein>
    <submittedName>
        <fullName evidence="1">LIGHT-DEPENDENT SHORT HYPOCOTYLS 6</fullName>
    </submittedName>
</protein>
<dbReference type="GO" id="GO:0003677">
    <property type="term" value="F:DNA binding"/>
    <property type="evidence" value="ECO:0007669"/>
    <property type="project" value="InterPro"/>
</dbReference>
<accession>A0A6S7GTY4</accession>
<proteinExistence type="predicted"/>
<organism evidence="1 2">
    <name type="scientific">Paramuricea clavata</name>
    <name type="common">Red gorgonian</name>
    <name type="synonym">Violescent sea-whip</name>
    <dbReference type="NCBI Taxonomy" id="317549"/>
    <lineage>
        <taxon>Eukaryota</taxon>
        <taxon>Metazoa</taxon>
        <taxon>Cnidaria</taxon>
        <taxon>Anthozoa</taxon>
        <taxon>Octocorallia</taxon>
        <taxon>Malacalcyonacea</taxon>
        <taxon>Plexauridae</taxon>
        <taxon>Paramuricea</taxon>
    </lineage>
</organism>
<evidence type="ECO:0000313" key="1">
    <source>
        <dbReference type="EMBL" id="CAB3996884.1"/>
    </source>
</evidence>
<dbReference type="GO" id="GO:0015074">
    <property type="term" value="P:DNA integration"/>
    <property type="evidence" value="ECO:0007669"/>
    <property type="project" value="InterPro"/>
</dbReference>
<dbReference type="Gene3D" id="1.10.443.10">
    <property type="entry name" value="Intergrase catalytic core"/>
    <property type="match status" value="1"/>
</dbReference>
<name>A0A6S7GTY4_PARCT</name>
<keyword evidence="2" id="KW-1185">Reference proteome</keyword>
<reference evidence="1" key="1">
    <citation type="submission" date="2020-04" db="EMBL/GenBank/DDBJ databases">
        <authorList>
            <person name="Alioto T."/>
            <person name="Alioto T."/>
            <person name="Gomez Garrido J."/>
        </authorList>
    </citation>
    <scope>NUCLEOTIDE SEQUENCE</scope>
    <source>
        <strain evidence="1">A484AB</strain>
    </source>
</reference>
<dbReference type="InterPro" id="IPR013762">
    <property type="entry name" value="Integrase-like_cat_sf"/>
</dbReference>
<dbReference type="GO" id="GO:0006310">
    <property type="term" value="P:DNA recombination"/>
    <property type="evidence" value="ECO:0007669"/>
    <property type="project" value="InterPro"/>
</dbReference>
<sequence length="316" mass="35395">MSHETLIQDKTVDSYIGKLRSIFHDFGRDGEWDLRLCLGNPAADRSIKEYLRVFTMEQLKARVQPKQASPFLIGNLDCLTSHIEDQMKLPNLSTTQRFVMAQDQAYFKAVFFSGDRPGDMGQVKVPEILRFPNNNGFLFNHTWGKTLGDGSSIVFGIRRNPQTNICLVRGIEQYITIAEQLKIDLRQGYLFRPTNPQGAIINAPFTLSTAEARLKKNMGCDHGATLHGFRAGCTITLALSGVELSDVMDHVGWTQRHTAVYYLQLAKVLNPGGASSLLTQADLTSVTQEWENANDLRRFISAFPSAPLQKRPNDTC</sequence>
<evidence type="ECO:0000313" key="2">
    <source>
        <dbReference type="Proteomes" id="UP001152795"/>
    </source>
</evidence>
<gene>
    <name evidence="1" type="ORF">PACLA_8A028706</name>
</gene>
<dbReference type="InterPro" id="IPR011010">
    <property type="entry name" value="DNA_brk_join_enz"/>
</dbReference>
<dbReference type="OrthoDB" id="10065712at2759"/>
<comment type="caution">
    <text evidence="1">The sequence shown here is derived from an EMBL/GenBank/DDBJ whole genome shotgun (WGS) entry which is preliminary data.</text>
</comment>